<evidence type="ECO:0000256" key="1">
    <source>
        <dbReference type="SAM" id="SignalP"/>
    </source>
</evidence>
<name>L7LEG8_9ACTN</name>
<keyword evidence="3" id="KW-1185">Reference proteome</keyword>
<dbReference type="Proteomes" id="UP000035083">
    <property type="component" value="Unassembled WGS sequence"/>
</dbReference>
<keyword evidence="1" id="KW-0732">Signal</keyword>
<feature type="signal peptide" evidence="1">
    <location>
        <begin position="1"/>
        <end position="22"/>
    </location>
</feature>
<dbReference type="PROSITE" id="PS51257">
    <property type="entry name" value="PROKAR_LIPOPROTEIN"/>
    <property type="match status" value="1"/>
</dbReference>
<dbReference type="AlphaFoldDB" id="L7LEG8"/>
<gene>
    <name evidence="2" type="ORF">GSI01S_01_02700</name>
</gene>
<evidence type="ECO:0008006" key="4">
    <source>
        <dbReference type="Google" id="ProtNLM"/>
    </source>
</evidence>
<dbReference type="RefSeq" id="WP_006894491.1">
    <property type="nucleotide sequence ID" value="NZ_BANU01000001.1"/>
</dbReference>
<evidence type="ECO:0000313" key="2">
    <source>
        <dbReference type="EMBL" id="GAC59304.1"/>
    </source>
</evidence>
<accession>L7LEG8</accession>
<feature type="chain" id="PRO_5039614933" description="Lipoprotein" evidence="1">
    <location>
        <begin position="23"/>
        <end position="122"/>
    </location>
</feature>
<proteinExistence type="predicted"/>
<sequence>MTNRRKSALAGICLAITAFGIAGCSNSEGIEPVVTTADTSTTFCEVQDDDWSANFYIEPGPLGCGGFGDAVTFSAATALDRQCDIGAEQAVYALAYDANSRMAALGRCVNTSGSNVPTSPTP</sequence>
<protein>
    <recommendedName>
        <fullName evidence="4">Lipoprotein</fullName>
    </recommendedName>
</protein>
<dbReference type="EMBL" id="BANU01000001">
    <property type="protein sequence ID" value="GAC59304.1"/>
    <property type="molecule type" value="Genomic_DNA"/>
</dbReference>
<reference evidence="2 3" key="1">
    <citation type="submission" date="2012-12" db="EMBL/GenBank/DDBJ databases">
        <title>Whole genome shotgun sequence of Gordonia sihwensis NBRC 108236.</title>
        <authorList>
            <person name="Yoshida I."/>
            <person name="Hosoyama A."/>
            <person name="Tsuchikane K."/>
            <person name="Ando Y."/>
            <person name="Baba S."/>
            <person name="Ohji S."/>
            <person name="Hamada M."/>
            <person name="Tamura T."/>
            <person name="Yamazoe A."/>
            <person name="Yamazaki S."/>
            <person name="Fujita N."/>
        </authorList>
    </citation>
    <scope>NUCLEOTIDE SEQUENCE [LARGE SCALE GENOMIC DNA]</scope>
    <source>
        <strain evidence="2 3">NBRC 108236</strain>
    </source>
</reference>
<organism evidence="2 3">
    <name type="scientific">Gordonia sihwensis NBRC 108236</name>
    <dbReference type="NCBI Taxonomy" id="1223544"/>
    <lineage>
        <taxon>Bacteria</taxon>
        <taxon>Bacillati</taxon>
        <taxon>Actinomycetota</taxon>
        <taxon>Actinomycetes</taxon>
        <taxon>Mycobacteriales</taxon>
        <taxon>Gordoniaceae</taxon>
        <taxon>Gordonia</taxon>
    </lineage>
</organism>
<evidence type="ECO:0000313" key="3">
    <source>
        <dbReference type="Proteomes" id="UP000035083"/>
    </source>
</evidence>
<comment type="caution">
    <text evidence="2">The sequence shown here is derived from an EMBL/GenBank/DDBJ whole genome shotgun (WGS) entry which is preliminary data.</text>
</comment>